<gene>
    <name evidence="2" type="ORF">HERILL_LOCUS16414</name>
</gene>
<feature type="compositionally biased region" description="Polar residues" evidence="1">
    <location>
        <begin position="895"/>
        <end position="921"/>
    </location>
</feature>
<dbReference type="EMBL" id="LR899015">
    <property type="protein sequence ID" value="CAD7094189.1"/>
    <property type="molecule type" value="Genomic_DNA"/>
</dbReference>
<feature type="region of interest" description="Disordered" evidence="1">
    <location>
        <begin position="611"/>
        <end position="731"/>
    </location>
</feature>
<feature type="compositionally biased region" description="Polar residues" evidence="1">
    <location>
        <begin position="196"/>
        <end position="206"/>
    </location>
</feature>
<evidence type="ECO:0000256" key="1">
    <source>
        <dbReference type="SAM" id="MobiDB-lite"/>
    </source>
</evidence>
<accession>A0A7R8Z3Q9</accession>
<feature type="compositionally biased region" description="Polar residues" evidence="1">
    <location>
        <begin position="1155"/>
        <end position="1175"/>
    </location>
</feature>
<feature type="region of interest" description="Disordered" evidence="1">
    <location>
        <begin position="57"/>
        <end position="110"/>
    </location>
</feature>
<feature type="compositionally biased region" description="Polar residues" evidence="1">
    <location>
        <begin position="1067"/>
        <end position="1087"/>
    </location>
</feature>
<name>A0A7R8Z3Q9_HERIL</name>
<feature type="region of interest" description="Disordered" evidence="1">
    <location>
        <begin position="1067"/>
        <end position="1090"/>
    </location>
</feature>
<keyword evidence="3" id="KW-1185">Reference proteome</keyword>
<feature type="compositionally biased region" description="Low complexity" evidence="1">
    <location>
        <begin position="59"/>
        <end position="73"/>
    </location>
</feature>
<evidence type="ECO:0000313" key="2">
    <source>
        <dbReference type="EMBL" id="CAD7094189.1"/>
    </source>
</evidence>
<organism evidence="2 3">
    <name type="scientific">Hermetia illucens</name>
    <name type="common">Black soldier fly</name>
    <dbReference type="NCBI Taxonomy" id="343691"/>
    <lineage>
        <taxon>Eukaryota</taxon>
        <taxon>Metazoa</taxon>
        <taxon>Ecdysozoa</taxon>
        <taxon>Arthropoda</taxon>
        <taxon>Hexapoda</taxon>
        <taxon>Insecta</taxon>
        <taxon>Pterygota</taxon>
        <taxon>Neoptera</taxon>
        <taxon>Endopterygota</taxon>
        <taxon>Diptera</taxon>
        <taxon>Brachycera</taxon>
        <taxon>Stratiomyomorpha</taxon>
        <taxon>Stratiomyidae</taxon>
        <taxon>Hermetiinae</taxon>
        <taxon>Hermetia</taxon>
    </lineage>
</organism>
<dbReference type="AlphaFoldDB" id="A0A7R8Z3Q9"/>
<protein>
    <submittedName>
        <fullName evidence="2">Uncharacterized protein</fullName>
    </submittedName>
</protein>
<dbReference type="OMA" id="WTQSFPR"/>
<feature type="region of interest" description="Disordered" evidence="1">
    <location>
        <begin position="122"/>
        <end position="314"/>
    </location>
</feature>
<feature type="region of interest" description="Disordered" evidence="1">
    <location>
        <begin position="892"/>
        <end position="931"/>
    </location>
</feature>
<dbReference type="InParanoid" id="A0A7R8Z3Q9"/>
<dbReference type="OrthoDB" id="5917823at2759"/>
<feature type="compositionally biased region" description="Basic and acidic residues" evidence="1">
    <location>
        <begin position="179"/>
        <end position="195"/>
    </location>
</feature>
<feature type="compositionally biased region" description="Basic residues" evidence="1">
    <location>
        <begin position="215"/>
        <end position="224"/>
    </location>
</feature>
<feature type="region of interest" description="Disordered" evidence="1">
    <location>
        <begin position="1011"/>
        <end position="1052"/>
    </location>
</feature>
<evidence type="ECO:0000313" key="3">
    <source>
        <dbReference type="Proteomes" id="UP000594454"/>
    </source>
</evidence>
<sequence length="1203" mass="135086">MGNSGSIHNVAIGLDEIQYPHHYHQQLHLNQQDGQHDPPSPHHQQNVQHYQYPLHWTASYSSNGSSSGPQSQPHIKVLPPEPIKLSNLRPTTNGNILHSGGTLSGRRDSFNPTLLLQRSRTTLNESPRYVQRPAARSNRERIPASRSIKPPVVQSSKHSGIPGNHSSTNAVQSSTTKRFGSEPDLRVNLDAENERNSLGVNNSTSAYLPPQSKSKIVKTKKKMAPHAPNNNDVNIPAPDPNGSQPQRKLRLFKTKAESRKTAAERTTPNSSMVVPEAPDCQLRRFGSPERISSSSRQYLPGRTDQGSKKQPDNKAKYIVPPVFRREKSFDITLLRNRNNENKQSENTIKASPPVLPDKSPVFRQRSIDNSDAMKNARMSTFDPKLSRLRKYSQPSAVLPGGQDFKAKLEAITKRQSLSSIDKIDGDEAKMSSSQKPRNKPVQSKARALPKVAPQLHEKEPASFKNVEVSAHLNEQTSNAVPSKIPQLTKSFYFGMEKRQNDEYLTDMANQATENESFAKIQMEVIDQFAKSIFSTPKYQCAESESSESALSSEEGCHIIHGAGIDNLSYDDENNLTQIQAHIRPTLPRRQLEIPRFSPAAAWRTLNEDRPFFATQSTNPGLPVDPVQPAQSTQPLEERIQRNYREPNPIYPDNKSGDSGISGDAGLPERVDSPRNQRLVSAKVGPFLTAWTPQQDLDEDEEEDNTSSDGETKLREVGPANKYPSRGHTFSLSLPRENQLSLYEEKEKPGFSSLQKLKRTVSGVFSSPSNNSNNNSDNRLNTNYRNDNWLLSRSAPNSIDNPEIVASNRTNQFNSGSGQETTKHPSSALSYLTTGKHVMYLPNQPIEEPETDFTNRNAIAAVSPAALCLNTSTSSPLKDDVENDWVNASEERQLKENSNNAGRHFENLTTADSPTIDSAKVTNNRKSRNSHRFTFQSTVRQIERRRIADKLSKEAEQKEAQRISELEAMRRVEEEFQRKRAGEKASIRHQLHLFSLEESQCVSLPVDWQNHTNNNSYSSSSPEQTTPHSHHSNHTQQQRAEPDGAVSSSPASSPILRSYSKARINPATTSYGVDTSNPTGAKMGSSQYTRKDDASKFHKVNARMRQQQQTEILSEFRMPRREYFEYRSPSTNFRKTGHQQQQQTEHHEVVCKVPMSASQQQGNDQYFYNDDQNGNIDQHPRHYLTPNSPYSAQKKPFRSQSPPL</sequence>
<dbReference type="Proteomes" id="UP000594454">
    <property type="component" value="Chromosome 7"/>
</dbReference>
<feature type="region of interest" description="Disordered" evidence="1">
    <location>
        <begin position="1153"/>
        <end position="1203"/>
    </location>
</feature>
<feature type="compositionally biased region" description="Polar residues" evidence="1">
    <location>
        <begin position="153"/>
        <end position="178"/>
    </location>
</feature>
<feature type="compositionally biased region" description="Basic and acidic residues" evidence="1">
    <location>
        <begin position="635"/>
        <end position="644"/>
    </location>
</feature>
<feature type="compositionally biased region" description="Basic and acidic residues" evidence="1">
    <location>
        <begin position="254"/>
        <end position="263"/>
    </location>
</feature>
<feature type="region of interest" description="Disordered" evidence="1">
    <location>
        <begin position="421"/>
        <end position="448"/>
    </location>
</feature>
<feature type="compositionally biased region" description="Acidic residues" evidence="1">
    <location>
        <begin position="695"/>
        <end position="705"/>
    </location>
</feature>
<feature type="region of interest" description="Disordered" evidence="1">
    <location>
        <begin position="338"/>
        <end position="360"/>
    </location>
</feature>
<reference evidence="2 3" key="1">
    <citation type="submission" date="2020-11" db="EMBL/GenBank/DDBJ databases">
        <authorList>
            <person name="Wallbank WR R."/>
            <person name="Pardo Diaz C."/>
            <person name="Kozak K."/>
            <person name="Martin S."/>
            <person name="Jiggins C."/>
            <person name="Moest M."/>
            <person name="Warren A I."/>
            <person name="Generalovic N T."/>
            <person name="Byers J.R.P. K."/>
            <person name="Montejo-Kovacevich G."/>
            <person name="Yen C E."/>
        </authorList>
    </citation>
    <scope>NUCLEOTIDE SEQUENCE [LARGE SCALE GENOMIC DNA]</scope>
</reference>
<feature type="compositionally biased region" description="Basic and acidic residues" evidence="1">
    <location>
        <begin position="305"/>
        <end position="314"/>
    </location>
</feature>
<proteinExistence type="predicted"/>